<protein>
    <recommendedName>
        <fullName evidence="5">RDD family protein</fullName>
    </recommendedName>
</protein>
<feature type="transmembrane region" description="Helical" evidence="2">
    <location>
        <begin position="128"/>
        <end position="145"/>
    </location>
</feature>
<keyword evidence="4" id="KW-1185">Reference proteome</keyword>
<keyword evidence="2" id="KW-0812">Transmembrane</keyword>
<proteinExistence type="predicted"/>
<keyword evidence="2" id="KW-1133">Transmembrane helix</keyword>
<dbReference type="RefSeq" id="WP_331206653.1">
    <property type="nucleotide sequence ID" value="NZ_JAZGQL010000004.1"/>
</dbReference>
<accession>A0ABU7S8N6</accession>
<feature type="transmembrane region" description="Helical" evidence="2">
    <location>
        <begin position="83"/>
        <end position="108"/>
    </location>
</feature>
<reference evidence="3 4" key="1">
    <citation type="submission" date="2024-01" db="EMBL/GenBank/DDBJ databases">
        <title>Genome insights into Plantactinospora veratri sp. nov.</title>
        <authorList>
            <person name="Wang L."/>
        </authorList>
    </citation>
    <scope>NUCLEOTIDE SEQUENCE [LARGE SCALE GENOMIC DNA]</scope>
    <source>
        <strain evidence="3 4">NEAU-FHS4</strain>
    </source>
</reference>
<evidence type="ECO:0000313" key="3">
    <source>
        <dbReference type="EMBL" id="MEE6306306.1"/>
    </source>
</evidence>
<feature type="region of interest" description="Disordered" evidence="1">
    <location>
        <begin position="250"/>
        <end position="270"/>
    </location>
</feature>
<sequence>MSLGVLRAAALALGIVAFLSRFAVSWWVEPLTDRIDPAGLGLLLQLLALVLTVVAPLVVFIRVVAPLGRRPATFQVDTAARRFVVGAFPRFQCALTIVYLWTAAVLVVVEGGPARDKLSFHDWPSDSYHGALFAVVVGCALVSPFHRRAGLVLEPTGISVSGVPGATTIDWDELAPGGPPQPAPVSPRITLYRRGWHAWSGRPPRTEELPVGQLNVQPDFLASAIREYVAHPSFRAGIGTATELARLHADLPSRPDGGLPAGETPPREFT</sequence>
<feature type="transmembrane region" description="Helical" evidence="2">
    <location>
        <begin position="39"/>
        <end position="63"/>
    </location>
</feature>
<name>A0ABU7S8N6_9ACTN</name>
<evidence type="ECO:0008006" key="5">
    <source>
        <dbReference type="Google" id="ProtNLM"/>
    </source>
</evidence>
<evidence type="ECO:0000256" key="2">
    <source>
        <dbReference type="SAM" id="Phobius"/>
    </source>
</evidence>
<gene>
    <name evidence="3" type="ORF">V1634_05605</name>
</gene>
<evidence type="ECO:0000313" key="4">
    <source>
        <dbReference type="Proteomes" id="UP001339911"/>
    </source>
</evidence>
<keyword evidence="2" id="KW-0472">Membrane</keyword>
<dbReference type="Proteomes" id="UP001339911">
    <property type="component" value="Unassembled WGS sequence"/>
</dbReference>
<comment type="caution">
    <text evidence="3">The sequence shown here is derived from an EMBL/GenBank/DDBJ whole genome shotgun (WGS) entry which is preliminary data.</text>
</comment>
<dbReference type="EMBL" id="JAZGQL010000004">
    <property type="protein sequence ID" value="MEE6306306.1"/>
    <property type="molecule type" value="Genomic_DNA"/>
</dbReference>
<evidence type="ECO:0000256" key="1">
    <source>
        <dbReference type="SAM" id="MobiDB-lite"/>
    </source>
</evidence>
<organism evidence="3 4">
    <name type="scientific">Plantactinospora veratri</name>
    <dbReference type="NCBI Taxonomy" id="1436122"/>
    <lineage>
        <taxon>Bacteria</taxon>
        <taxon>Bacillati</taxon>
        <taxon>Actinomycetota</taxon>
        <taxon>Actinomycetes</taxon>
        <taxon>Micromonosporales</taxon>
        <taxon>Micromonosporaceae</taxon>
        <taxon>Plantactinospora</taxon>
    </lineage>
</organism>